<evidence type="ECO:0000256" key="5">
    <source>
        <dbReference type="ARBA" id="ARBA00023163"/>
    </source>
</evidence>
<dbReference type="EMBL" id="CAEZVY010000092">
    <property type="protein sequence ID" value="CAB4645789.1"/>
    <property type="molecule type" value="Genomic_DNA"/>
</dbReference>
<dbReference type="GO" id="GO:0031564">
    <property type="term" value="P:transcription antitermination"/>
    <property type="evidence" value="ECO:0007669"/>
    <property type="project" value="UniProtKB-KW"/>
</dbReference>
<dbReference type="PANTHER" id="PTHR11078:SF3">
    <property type="entry name" value="ANTITERMINATION NUSB DOMAIN-CONTAINING PROTEIN"/>
    <property type="match status" value="1"/>
</dbReference>
<dbReference type="GO" id="GO:0005829">
    <property type="term" value="C:cytosol"/>
    <property type="evidence" value="ECO:0007669"/>
    <property type="project" value="TreeGrafter"/>
</dbReference>
<sequence>MSARRKARRRALDILFSADVADVDLADALVAATEQAAHDLQRASSWDYARQIVSGVIDHREEIDRVLSGTSTTWPLDRMPSVDRSLLRLGAWEILHNPEVPTAVVISEAVEMAGELSTEASGGFVHGILAAIAETHPTA</sequence>
<feature type="domain" description="NusB/RsmB/TIM44" evidence="6">
    <location>
        <begin position="5"/>
        <end position="133"/>
    </location>
</feature>
<dbReference type="SUPFAM" id="SSF48013">
    <property type="entry name" value="NusB-like"/>
    <property type="match status" value="1"/>
</dbReference>
<dbReference type="GO" id="GO:0006353">
    <property type="term" value="P:DNA-templated transcription termination"/>
    <property type="evidence" value="ECO:0007669"/>
    <property type="project" value="InterPro"/>
</dbReference>
<evidence type="ECO:0000313" key="7">
    <source>
        <dbReference type="EMBL" id="CAB4570514.1"/>
    </source>
</evidence>
<dbReference type="Gene3D" id="1.10.940.10">
    <property type="entry name" value="NusB-like"/>
    <property type="match status" value="1"/>
</dbReference>
<dbReference type="Pfam" id="PF01029">
    <property type="entry name" value="NusB"/>
    <property type="match status" value="1"/>
</dbReference>
<reference evidence="7" key="1">
    <citation type="submission" date="2020-05" db="EMBL/GenBank/DDBJ databases">
        <authorList>
            <person name="Chiriac C."/>
            <person name="Salcher M."/>
            <person name="Ghai R."/>
            <person name="Kavagutti S V."/>
        </authorList>
    </citation>
    <scope>NUCLEOTIDE SEQUENCE</scope>
</reference>
<dbReference type="InterPro" id="IPR011605">
    <property type="entry name" value="NusB_fam"/>
</dbReference>
<dbReference type="PANTHER" id="PTHR11078">
    <property type="entry name" value="N UTILIZATION SUBSTANCE PROTEIN B-RELATED"/>
    <property type="match status" value="1"/>
</dbReference>
<evidence type="ECO:0000313" key="8">
    <source>
        <dbReference type="EMBL" id="CAB4645789.1"/>
    </source>
</evidence>
<dbReference type="AlphaFoldDB" id="A0A6J6E5B0"/>
<evidence type="ECO:0000256" key="2">
    <source>
        <dbReference type="ARBA" id="ARBA00022814"/>
    </source>
</evidence>
<proteinExistence type="inferred from homology"/>
<comment type="similarity">
    <text evidence="1">Belongs to the NusB family.</text>
</comment>
<dbReference type="GO" id="GO:0003723">
    <property type="term" value="F:RNA binding"/>
    <property type="evidence" value="ECO:0007669"/>
    <property type="project" value="UniProtKB-KW"/>
</dbReference>
<keyword evidence="3" id="KW-0694">RNA-binding</keyword>
<name>A0A6J6E5B0_9ZZZZ</name>
<dbReference type="NCBIfam" id="TIGR01951">
    <property type="entry name" value="nusB"/>
    <property type="match status" value="1"/>
</dbReference>
<keyword evidence="2" id="KW-0889">Transcription antitermination</keyword>
<organism evidence="7">
    <name type="scientific">freshwater metagenome</name>
    <dbReference type="NCBI Taxonomy" id="449393"/>
    <lineage>
        <taxon>unclassified sequences</taxon>
        <taxon>metagenomes</taxon>
        <taxon>ecological metagenomes</taxon>
    </lineage>
</organism>
<evidence type="ECO:0000259" key="6">
    <source>
        <dbReference type="Pfam" id="PF01029"/>
    </source>
</evidence>
<evidence type="ECO:0000256" key="4">
    <source>
        <dbReference type="ARBA" id="ARBA00023015"/>
    </source>
</evidence>
<keyword evidence="5" id="KW-0804">Transcription</keyword>
<dbReference type="InterPro" id="IPR035926">
    <property type="entry name" value="NusB-like_sf"/>
</dbReference>
<dbReference type="HAMAP" id="MF_00073">
    <property type="entry name" value="NusB"/>
    <property type="match status" value="1"/>
</dbReference>
<dbReference type="EMBL" id="CAEZTM010000024">
    <property type="protein sequence ID" value="CAB4570514.1"/>
    <property type="molecule type" value="Genomic_DNA"/>
</dbReference>
<evidence type="ECO:0000256" key="3">
    <source>
        <dbReference type="ARBA" id="ARBA00022884"/>
    </source>
</evidence>
<accession>A0A6J6E5B0</accession>
<protein>
    <submittedName>
        <fullName evidence="7">Unannotated protein</fullName>
    </submittedName>
</protein>
<gene>
    <name evidence="7" type="ORF">UFOPK1684_00676</name>
    <name evidence="8" type="ORF">UFOPK2158_00918</name>
</gene>
<dbReference type="InterPro" id="IPR006027">
    <property type="entry name" value="NusB_RsmB_TIM44"/>
</dbReference>
<evidence type="ECO:0000256" key="1">
    <source>
        <dbReference type="ARBA" id="ARBA00005952"/>
    </source>
</evidence>
<keyword evidence="4" id="KW-0805">Transcription regulation</keyword>